<evidence type="ECO:0000256" key="5">
    <source>
        <dbReference type="ARBA" id="ARBA00023136"/>
    </source>
</evidence>
<feature type="transmembrane region" description="Helical" evidence="6">
    <location>
        <begin position="156"/>
        <end position="177"/>
    </location>
</feature>
<keyword evidence="2 6" id="KW-1003">Cell membrane</keyword>
<evidence type="ECO:0000256" key="4">
    <source>
        <dbReference type="ARBA" id="ARBA00022989"/>
    </source>
</evidence>
<dbReference type="RefSeq" id="WP_093105255.1">
    <property type="nucleotide sequence ID" value="NZ_FNOS01000001.1"/>
</dbReference>
<dbReference type="InterPro" id="IPR032816">
    <property type="entry name" value="VTT_dom"/>
</dbReference>
<organism evidence="8 9">
    <name type="scientific">Salimicrobium album</name>
    <dbReference type="NCBI Taxonomy" id="50717"/>
    <lineage>
        <taxon>Bacteria</taxon>
        <taxon>Bacillati</taxon>
        <taxon>Bacillota</taxon>
        <taxon>Bacilli</taxon>
        <taxon>Bacillales</taxon>
        <taxon>Bacillaceae</taxon>
        <taxon>Salimicrobium</taxon>
    </lineage>
</organism>
<feature type="domain" description="VTT" evidence="7">
    <location>
        <begin position="59"/>
        <end position="175"/>
    </location>
</feature>
<dbReference type="InterPro" id="IPR015414">
    <property type="entry name" value="TMEM64"/>
</dbReference>
<keyword evidence="9" id="KW-1185">Reference proteome</keyword>
<evidence type="ECO:0000256" key="2">
    <source>
        <dbReference type="ARBA" id="ARBA00022475"/>
    </source>
</evidence>
<feature type="transmembrane region" description="Helical" evidence="6">
    <location>
        <begin position="73"/>
        <end position="95"/>
    </location>
</feature>
<dbReference type="PANTHER" id="PTHR12677">
    <property type="entry name" value="GOLGI APPARATUS MEMBRANE PROTEIN TVP38-RELATED"/>
    <property type="match status" value="1"/>
</dbReference>
<accession>A0A1H3BIX7</accession>
<keyword evidence="4 6" id="KW-1133">Transmembrane helix</keyword>
<name>A0A1H3BIX7_9BACI</name>
<evidence type="ECO:0000313" key="9">
    <source>
        <dbReference type="Proteomes" id="UP000198647"/>
    </source>
</evidence>
<evidence type="ECO:0000313" key="8">
    <source>
        <dbReference type="EMBL" id="SDX41658.1"/>
    </source>
</evidence>
<gene>
    <name evidence="8" type="ORF">SAMN04488081_0450</name>
</gene>
<proteinExistence type="inferred from homology"/>
<comment type="subcellular location">
    <subcellularLocation>
        <location evidence="1 6">Cell membrane</location>
        <topology evidence="1 6">Multi-pass membrane protein</topology>
    </subcellularLocation>
</comment>
<comment type="similarity">
    <text evidence="6">Belongs to the TVP38/TMEM64 family.</text>
</comment>
<dbReference type="EMBL" id="FNOS01000001">
    <property type="protein sequence ID" value="SDX41658.1"/>
    <property type="molecule type" value="Genomic_DNA"/>
</dbReference>
<dbReference type="Proteomes" id="UP000198647">
    <property type="component" value="Unassembled WGS sequence"/>
</dbReference>
<evidence type="ECO:0000256" key="3">
    <source>
        <dbReference type="ARBA" id="ARBA00022692"/>
    </source>
</evidence>
<feature type="transmembrane region" description="Helical" evidence="6">
    <location>
        <begin position="183"/>
        <end position="202"/>
    </location>
</feature>
<dbReference type="Pfam" id="PF09335">
    <property type="entry name" value="VTT_dom"/>
    <property type="match status" value="1"/>
</dbReference>
<reference evidence="8 9" key="1">
    <citation type="submission" date="2016-10" db="EMBL/GenBank/DDBJ databases">
        <authorList>
            <person name="Varghese N."/>
            <person name="Submissions S."/>
        </authorList>
    </citation>
    <scope>NUCLEOTIDE SEQUENCE [LARGE SCALE GENOMIC DNA]</scope>
    <source>
        <strain evidence="8 9">DSM 20748</strain>
    </source>
</reference>
<comment type="caution">
    <text evidence="8">The sequence shown here is derived from an EMBL/GenBank/DDBJ whole genome shotgun (WGS) entry which is preliminary data.</text>
</comment>
<evidence type="ECO:0000256" key="1">
    <source>
        <dbReference type="ARBA" id="ARBA00004651"/>
    </source>
</evidence>
<feature type="transmembrane region" description="Helical" evidence="6">
    <location>
        <begin position="39"/>
        <end position="61"/>
    </location>
</feature>
<feature type="transmembrane region" description="Helical" evidence="6">
    <location>
        <begin position="124"/>
        <end position="144"/>
    </location>
</feature>
<keyword evidence="3 6" id="KW-0812">Transmembrane</keyword>
<evidence type="ECO:0000259" key="7">
    <source>
        <dbReference type="Pfam" id="PF09335"/>
    </source>
</evidence>
<protein>
    <recommendedName>
        <fullName evidence="6">TVP38/TMEM64 family membrane protein</fullName>
    </recommendedName>
</protein>
<sequence>MKRKLRTAVVVLLFVCLFLWVNSRWQIGPSEIKEFVISFGWAAPFLFILLYILTPFVFFPASILSLSAGITYGVWPGVLFIWLGATGAAAAGYLVGKVLGERLASLRHIELTARLQIIVRKQGFLFVLVLRLVPLIGFGMLSYLSGWFNIRFRSYLSATMIGIIPGTFMYVTVGASLLSGDPVLLGMVAGSALILMIVIYFLRNKVRRWAGLPDGKERDEDA</sequence>
<evidence type="ECO:0000256" key="6">
    <source>
        <dbReference type="RuleBase" id="RU366058"/>
    </source>
</evidence>
<keyword evidence="5 6" id="KW-0472">Membrane</keyword>
<dbReference type="PANTHER" id="PTHR12677:SF59">
    <property type="entry name" value="GOLGI APPARATUS MEMBRANE PROTEIN TVP38-RELATED"/>
    <property type="match status" value="1"/>
</dbReference>